<keyword evidence="1" id="KW-1133">Transmembrane helix</keyword>
<dbReference type="AlphaFoldDB" id="A0A5N7BXG4"/>
<keyword evidence="1" id="KW-0472">Membrane</keyword>
<evidence type="ECO:0000256" key="1">
    <source>
        <dbReference type="SAM" id="Phobius"/>
    </source>
</evidence>
<keyword evidence="1" id="KW-0812">Transmembrane</keyword>
<evidence type="ECO:0000313" key="2">
    <source>
        <dbReference type="EMBL" id="KAE8386521.1"/>
    </source>
</evidence>
<gene>
    <name evidence="2" type="ORF">BDV23DRAFT_141603</name>
</gene>
<feature type="transmembrane region" description="Helical" evidence="1">
    <location>
        <begin position="47"/>
        <end position="67"/>
    </location>
</feature>
<proteinExistence type="predicted"/>
<sequence length="80" mass="9609">MPSTVWERSHPKKDAQKWHYPPPQSLLFRTKEEHSTHYITFIDPLRVSFVITCFLFLFQPLCLVSTSRKLVRTEFKRACR</sequence>
<name>A0A5N7BXG4_PETAA</name>
<organism evidence="2">
    <name type="scientific">Petromyces alliaceus</name>
    <name type="common">Aspergillus alliaceus</name>
    <dbReference type="NCBI Taxonomy" id="209559"/>
    <lineage>
        <taxon>Eukaryota</taxon>
        <taxon>Fungi</taxon>
        <taxon>Dikarya</taxon>
        <taxon>Ascomycota</taxon>
        <taxon>Pezizomycotina</taxon>
        <taxon>Eurotiomycetes</taxon>
        <taxon>Eurotiomycetidae</taxon>
        <taxon>Eurotiales</taxon>
        <taxon>Aspergillaceae</taxon>
        <taxon>Aspergillus</taxon>
        <taxon>Aspergillus subgen. Circumdati</taxon>
    </lineage>
</organism>
<dbReference type="EMBL" id="ML735310">
    <property type="protein sequence ID" value="KAE8386521.1"/>
    <property type="molecule type" value="Genomic_DNA"/>
</dbReference>
<protein>
    <submittedName>
        <fullName evidence="2">Uncharacterized protein</fullName>
    </submittedName>
</protein>
<accession>A0A5N7BXG4</accession>
<reference evidence="2" key="1">
    <citation type="submission" date="2019-04" db="EMBL/GenBank/DDBJ databases">
        <title>Friends and foes A comparative genomics studyof 23 Aspergillus species from section Flavi.</title>
        <authorList>
            <consortium name="DOE Joint Genome Institute"/>
            <person name="Kjaerbolling I."/>
            <person name="Vesth T."/>
            <person name="Frisvad J.C."/>
            <person name="Nybo J.L."/>
            <person name="Theobald S."/>
            <person name="Kildgaard S."/>
            <person name="Isbrandt T."/>
            <person name="Kuo A."/>
            <person name="Sato A."/>
            <person name="Lyhne E.K."/>
            <person name="Kogle M.E."/>
            <person name="Wiebenga A."/>
            <person name="Kun R.S."/>
            <person name="Lubbers R.J."/>
            <person name="Makela M.R."/>
            <person name="Barry K."/>
            <person name="Chovatia M."/>
            <person name="Clum A."/>
            <person name="Daum C."/>
            <person name="Haridas S."/>
            <person name="He G."/>
            <person name="LaButti K."/>
            <person name="Lipzen A."/>
            <person name="Mondo S."/>
            <person name="Riley R."/>
            <person name="Salamov A."/>
            <person name="Simmons B.A."/>
            <person name="Magnuson J.K."/>
            <person name="Henrissat B."/>
            <person name="Mortensen U.H."/>
            <person name="Larsen T.O."/>
            <person name="Devries R.P."/>
            <person name="Grigoriev I.V."/>
            <person name="Machida M."/>
            <person name="Baker S.E."/>
            <person name="Andersen M.R."/>
        </authorList>
    </citation>
    <scope>NUCLEOTIDE SEQUENCE [LARGE SCALE GENOMIC DNA]</scope>
    <source>
        <strain evidence="2">IBT 14317</strain>
    </source>
</reference>
<dbReference type="Proteomes" id="UP000326877">
    <property type="component" value="Unassembled WGS sequence"/>
</dbReference>